<protein>
    <submittedName>
        <fullName evidence="7">Uncharacterized protein</fullName>
    </submittedName>
</protein>
<dbReference type="GO" id="GO:0005667">
    <property type="term" value="C:transcription regulator complex"/>
    <property type="evidence" value="ECO:0007669"/>
    <property type="project" value="TreeGrafter"/>
</dbReference>
<evidence type="ECO:0000256" key="1">
    <source>
        <dbReference type="ARBA" id="ARBA00004123"/>
    </source>
</evidence>
<dbReference type="PANTHER" id="PTHR11793:SF13">
    <property type="entry name" value="PROTEIN DAUGHTERLESS"/>
    <property type="match status" value="1"/>
</dbReference>
<keyword evidence="2" id="KW-0805">Transcription regulation</keyword>
<dbReference type="GO" id="GO:0000981">
    <property type="term" value="F:DNA-binding transcription factor activity, RNA polymerase II-specific"/>
    <property type="evidence" value="ECO:0007669"/>
    <property type="project" value="TreeGrafter"/>
</dbReference>
<comment type="caution">
    <text evidence="7">The sequence shown here is derived from an EMBL/GenBank/DDBJ whole genome shotgun (WGS) entry which is preliminary data.</text>
</comment>
<evidence type="ECO:0000256" key="4">
    <source>
        <dbReference type="ARBA" id="ARBA00023163"/>
    </source>
</evidence>
<dbReference type="PANTHER" id="PTHR11793">
    <property type="entry name" value="BASIC HELIX-LOOP-HELIX TRANSCRIPTION FACTOR"/>
    <property type="match status" value="1"/>
</dbReference>
<evidence type="ECO:0000256" key="2">
    <source>
        <dbReference type="ARBA" id="ARBA00023015"/>
    </source>
</evidence>
<dbReference type="GO" id="GO:0005634">
    <property type="term" value="C:nucleus"/>
    <property type="evidence" value="ECO:0007669"/>
    <property type="project" value="UniProtKB-SubCell"/>
</dbReference>
<dbReference type="InterPro" id="IPR051098">
    <property type="entry name" value="NeuroDiff_E-box_TFs"/>
</dbReference>
<dbReference type="GO" id="GO:0000978">
    <property type="term" value="F:RNA polymerase II cis-regulatory region sequence-specific DNA binding"/>
    <property type="evidence" value="ECO:0007669"/>
    <property type="project" value="TreeGrafter"/>
</dbReference>
<evidence type="ECO:0000313" key="8">
    <source>
        <dbReference type="Proteomes" id="UP000287033"/>
    </source>
</evidence>
<name>A0A401TJN1_CHIPU</name>
<dbReference type="Proteomes" id="UP000287033">
    <property type="component" value="Unassembled WGS sequence"/>
</dbReference>
<organism evidence="7 8">
    <name type="scientific">Chiloscyllium punctatum</name>
    <name type="common">Brownbanded bambooshark</name>
    <name type="synonym">Hemiscyllium punctatum</name>
    <dbReference type="NCBI Taxonomy" id="137246"/>
    <lineage>
        <taxon>Eukaryota</taxon>
        <taxon>Metazoa</taxon>
        <taxon>Chordata</taxon>
        <taxon>Craniata</taxon>
        <taxon>Vertebrata</taxon>
        <taxon>Chondrichthyes</taxon>
        <taxon>Elasmobranchii</taxon>
        <taxon>Galeomorphii</taxon>
        <taxon>Galeoidea</taxon>
        <taxon>Orectolobiformes</taxon>
        <taxon>Hemiscylliidae</taxon>
        <taxon>Chiloscyllium</taxon>
    </lineage>
</organism>
<dbReference type="GO" id="GO:0000785">
    <property type="term" value="C:chromatin"/>
    <property type="evidence" value="ECO:0007669"/>
    <property type="project" value="TreeGrafter"/>
</dbReference>
<feature type="non-terminal residue" evidence="7">
    <location>
        <position position="68"/>
    </location>
</feature>
<accession>A0A401TJN1</accession>
<keyword evidence="3" id="KW-0238">DNA-binding</keyword>
<proteinExistence type="predicted"/>
<evidence type="ECO:0000256" key="5">
    <source>
        <dbReference type="ARBA" id="ARBA00023242"/>
    </source>
</evidence>
<evidence type="ECO:0000256" key="3">
    <source>
        <dbReference type="ARBA" id="ARBA00023125"/>
    </source>
</evidence>
<dbReference type="STRING" id="137246.A0A401TJN1"/>
<sequence>MEDRLDRLDDAIHILRNHAVGSSSSLPSGHGDLHSLLAPTPHGGLVATLGAGYTTPTLGPPSRATGSM</sequence>
<comment type="subcellular location">
    <subcellularLocation>
        <location evidence="1">Nucleus</location>
    </subcellularLocation>
</comment>
<dbReference type="OrthoDB" id="10034090at2759"/>
<keyword evidence="5" id="KW-0539">Nucleus</keyword>
<feature type="region of interest" description="Disordered" evidence="6">
    <location>
        <begin position="48"/>
        <end position="68"/>
    </location>
</feature>
<keyword evidence="4" id="KW-0804">Transcription</keyword>
<evidence type="ECO:0000256" key="6">
    <source>
        <dbReference type="SAM" id="MobiDB-lite"/>
    </source>
</evidence>
<reference evidence="7 8" key="1">
    <citation type="journal article" date="2018" name="Nat. Ecol. Evol.">
        <title>Shark genomes provide insights into elasmobranch evolution and the origin of vertebrates.</title>
        <authorList>
            <person name="Hara Y"/>
            <person name="Yamaguchi K"/>
            <person name="Onimaru K"/>
            <person name="Kadota M"/>
            <person name="Koyanagi M"/>
            <person name="Keeley SD"/>
            <person name="Tatsumi K"/>
            <person name="Tanaka K"/>
            <person name="Motone F"/>
            <person name="Kageyama Y"/>
            <person name="Nozu R"/>
            <person name="Adachi N"/>
            <person name="Nishimura O"/>
            <person name="Nakagawa R"/>
            <person name="Tanegashima C"/>
            <person name="Kiyatake I"/>
            <person name="Matsumoto R"/>
            <person name="Murakumo K"/>
            <person name="Nishida K"/>
            <person name="Terakita A"/>
            <person name="Kuratani S"/>
            <person name="Sato K"/>
            <person name="Hyodo S Kuraku.S."/>
        </authorList>
    </citation>
    <scope>NUCLEOTIDE SEQUENCE [LARGE SCALE GENOMIC DNA]</scope>
</reference>
<gene>
    <name evidence="7" type="ORF">chiPu_0026497</name>
</gene>
<evidence type="ECO:0000313" key="7">
    <source>
        <dbReference type="EMBL" id="GCC42845.1"/>
    </source>
</evidence>
<keyword evidence="8" id="KW-1185">Reference proteome</keyword>
<dbReference type="EMBL" id="BEZZ01081019">
    <property type="protein sequence ID" value="GCC42845.1"/>
    <property type="molecule type" value="Genomic_DNA"/>
</dbReference>
<dbReference type="AlphaFoldDB" id="A0A401TJN1"/>